<dbReference type="EMBL" id="ALKK01000011">
    <property type="protein sequence ID" value="EJU18795.1"/>
    <property type="molecule type" value="Genomic_DNA"/>
</dbReference>
<name>A0AAN3VX81_9FUSO</name>
<keyword evidence="3" id="KW-0176">Collagen</keyword>
<evidence type="ECO:0000313" key="3">
    <source>
        <dbReference type="EMBL" id="EJU18795.1"/>
    </source>
</evidence>
<dbReference type="GO" id="GO:0030198">
    <property type="term" value="P:extracellular matrix organization"/>
    <property type="evidence" value="ECO:0007669"/>
    <property type="project" value="TreeGrafter"/>
</dbReference>
<dbReference type="Proteomes" id="UP000003120">
    <property type="component" value="Unassembled WGS sequence"/>
</dbReference>
<evidence type="ECO:0000313" key="4">
    <source>
        <dbReference type="Proteomes" id="UP000003120"/>
    </source>
</evidence>
<dbReference type="InterPro" id="IPR050149">
    <property type="entry name" value="Collagen_superfamily"/>
</dbReference>
<feature type="region of interest" description="Disordered" evidence="1">
    <location>
        <begin position="158"/>
        <end position="211"/>
    </location>
</feature>
<feature type="domain" description="Peptidase S74" evidence="2">
    <location>
        <begin position="454"/>
        <end position="540"/>
    </location>
</feature>
<comment type="caution">
    <text evidence="3">The sequence shown here is derived from an EMBL/GenBank/DDBJ whole genome shotgun (WGS) entry which is preliminary data.</text>
</comment>
<dbReference type="PANTHER" id="PTHR24023:SF714">
    <property type="entry name" value="COLLAGEN ALPHA-4(IV) CHAIN"/>
    <property type="match status" value="1"/>
</dbReference>
<feature type="compositionally biased region" description="Basic and acidic residues" evidence="1">
    <location>
        <begin position="158"/>
        <end position="174"/>
    </location>
</feature>
<evidence type="ECO:0000256" key="1">
    <source>
        <dbReference type="SAM" id="MobiDB-lite"/>
    </source>
</evidence>
<dbReference type="Pfam" id="PF13884">
    <property type="entry name" value="Peptidase_S74"/>
    <property type="match status" value="1"/>
</dbReference>
<dbReference type="GO" id="GO:0005615">
    <property type="term" value="C:extracellular space"/>
    <property type="evidence" value="ECO:0007669"/>
    <property type="project" value="TreeGrafter"/>
</dbReference>
<dbReference type="Gene3D" id="1.20.5.320">
    <property type="entry name" value="6-Phosphogluconate Dehydrogenase, domain 3"/>
    <property type="match status" value="1"/>
</dbReference>
<dbReference type="GO" id="GO:0030020">
    <property type="term" value="F:extracellular matrix structural constituent conferring tensile strength"/>
    <property type="evidence" value="ECO:0007669"/>
    <property type="project" value="TreeGrafter"/>
</dbReference>
<reference evidence="3 4" key="1">
    <citation type="submission" date="2012-07" db="EMBL/GenBank/DDBJ databases">
        <authorList>
            <person name="Durkin A.S."/>
            <person name="McCorrison J."/>
            <person name="Torralba M."/>
            <person name="Gillis M."/>
            <person name="Methe B."/>
            <person name="Sutton G."/>
            <person name="Nelson K.E."/>
        </authorList>
    </citation>
    <scope>NUCLEOTIDE SEQUENCE [LARGE SCALE GENOMIC DNA]</scope>
    <source>
        <strain evidence="3 4">Fnf 1007</strain>
    </source>
</reference>
<dbReference type="Pfam" id="PF01391">
    <property type="entry name" value="Collagen"/>
    <property type="match status" value="1"/>
</dbReference>
<evidence type="ECO:0000259" key="2">
    <source>
        <dbReference type="PROSITE" id="PS51688"/>
    </source>
</evidence>
<dbReference type="AlphaFoldDB" id="A0AAN3VX81"/>
<accession>A0AAN3VX81</accession>
<protein>
    <submittedName>
        <fullName evidence="3">Collagen triple helix repeat protein</fullName>
    </submittedName>
</protein>
<gene>
    <name evidence="3" type="ORF">HMPREF1127_1089</name>
</gene>
<dbReference type="PANTHER" id="PTHR24023">
    <property type="entry name" value="COLLAGEN ALPHA"/>
    <property type="match status" value="1"/>
</dbReference>
<sequence length="542" mass="59698">MRHITNVLVHSNRCEVVDGHTFATGDKGLPHIHLQFLYMFGENSLQGKNLECKYLLPNGQYSAETVKITGKNEVTFPIHYSCFTVNGWTTLRITLINGSDRVTLEDIIIKTKETKLGEPFSNTQVEEAITQAIEVTTSSISAEGETIKEELRNYIQKEKSKLKGEKGEKGEPGERGPIGEQGPRGFTGERGPQGVQGEKGLTGPRGQKGDRGVGIISVTAIDNNRVRLEYGDGQSTEVDIPTVAGKHGKDGIGILGISSSQEEETVTLHFDLTNSTRENISFTVPQSSGSGSTASPLKIEFEEIFNGNSSNLVFGKPLGNYQFLQIQNTQQTATIPAKIGANFKFWYASGEVQDDRIVMTSSGTYKVYGIKLRGQVSPDITADLSNYYDKGQSDKRYARNKHSHDELLSQNQADRLYIPQSLGLSFAKQDTSVSFQNITASGDILAQGTVTGLSDKRLKQNIEKIQNPLKILKKLNGYTFTMNKERHVGVIAQEVQKALPEAVRETENGYLSVAYGNMVGLLIEANKELLKRIEVLEDVIKQ</sequence>
<proteinExistence type="predicted"/>
<dbReference type="PROSITE" id="PS51688">
    <property type="entry name" value="ICA"/>
    <property type="match status" value="1"/>
</dbReference>
<dbReference type="RefSeq" id="WP_005960407.1">
    <property type="nucleotide sequence ID" value="NZ_ALKK01000011.1"/>
</dbReference>
<dbReference type="GeneID" id="75075223"/>
<organism evidence="3 4">
    <name type="scientific">Fusobacterium necrophorum subsp. funduliforme Fnf 1007</name>
    <dbReference type="NCBI Taxonomy" id="1161424"/>
    <lineage>
        <taxon>Bacteria</taxon>
        <taxon>Fusobacteriati</taxon>
        <taxon>Fusobacteriota</taxon>
        <taxon>Fusobacteriia</taxon>
        <taxon>Fusobacteriales</taxon>
        <taxon>Fusobacteriaceae</taxon>
        <taxon>Fusobacterium</taxon>
    </lineage>
</organism>
<dbReference type="InterPro" id="IPR008160">
    <property type="entry name" value="Collagen"/>
</dbReference>
<dbReference type="InterPro" id="IPR030392">
    <property type="entry name" value="S74_ICA"/>
</dbReference>
<dbReference type="GO" id="GO:0031012">
    <property type="term" value="C:extracellular matrix"/>
    <property type="evidence" value="ECO:0007669"/>
    <property type="project" value="TreeGrafter"/>
</dbReference>